<gene>
    <name evidence="4" type="ORF">HPB48_007052</name>
</gene>
<evidence type="ECO:0000313" key="5">
    <source>
        <dbReference type="Proteomes" id="UP000821853"/>
    </source>
</evidence>
<keyword evidence="1" id="KW-0175">Coiled coil</keyword>
<dbReference type="VEuPathDB" id="VectorBase:HLOH_064651"/>
<keyword evidence="5" id="KW-1185">Reference proteome</keyword>
<accession>A0A9J6GRV8</accession>
<dbReference type="SUPFAM" id="SSF49599">
    <property type="entry name" value="TRAF domain-like"/>
    <property type="match status" value="1"/>
</dbReference>
<dbReference type="PANTHER" id="PTHR10131:SF157">
    <property type="entry name" value="RECEPTOR-ASSOCIATED FACTOR, PUTATIVE-RELATED"/>
    <property type="match status" value="1"/>
</dbReference>
<dbReference type="Pfam" id="PF22486">
    <property type="entry name" value="MATH_2"/>
    <property type="match status" value="1"/>
</dbReference>
<evidence type="ECO:0000256" key="2">
    <source>
        <dbReference type="SAM" id="MobiDB-lite"/>
    </source>
</evidence>
<feature type="coiled-coil region" evidence="1">
    <location>
        <begin position="59"/>
        <end position="114"/>
    </location>
</feature>
<dbReference type="OMA" id="ESTRRWH"/>
<protein>
    <recommendedName>
        <fullName evidence="3">MATH domain-containing protein</fullName>
    </recommendedName>
</protein>
<dbReference type="PANTHER" id="PTHR10131">
    <property type="entry name" value="TNF RECEPTOR ASSOCIATED FACTOR"/>
    <property type="match status" value="1"/>
</dbReference>
<evidence type="ECO:0000313" key="4">
    <source>
        <dbReference type="EMBL" id="KAH9377449.1"/>
    </source>
</evidence>
<comment type="caution">
    <text evidence="4">The sequence shown here is derived from an EMBL/GenBank/DDBJ whole genome shotgun (WGS) entry which is preliminary data.</text>
</comment>
<feature type="domain" description="MATH" evidence="3">
    <location>
        <begin position="139"/>
        <end position="290"/>
    </location>
</feature>
<evidence type="ECO:0000256" key="1">
    <source>
        <dbReference type="SAM" id="Coils"/>
    </source>
</evidence>
<dbReference type="GO" id="GO:0043122">
    <property type="term" value="P:regulation of canonical NF-kappaB signal transduction"/>
    <property type="evidence" value="ECO:0007669"/>
    <property type="project" value="TreeGrafter"/>
</dbReference>
<dbReference type="InterPro" id="IPR008974">
    <property type="entry name" value="TRAF-like"/>
</dbReference>
<dbReference type="OrthoDB" id="6475149at2759"/>
<proteinExistence type="predicted"/>
<organism evidence="4 5">
    <name type="scientific">Haemaphysalis longicornis</name>
    <name type="common">Bush tick</name>
    <dbReference type="NCBI Taxonomy" id="44386"/>
    <lineage>
        <taxon>Eukaryota</taxon>
        <taxon>Metazoa</taxon>
        <taxon>Ecdysozoa</taxon>
        <taxon>Arthropoda</taxon>
        <taxon>Chelicerata</taxon>
        <taxon>Arachnida</taxon>
        <taxon>Acari</taxon>
        <taxon>Parasitiformes</taxon>
        <taxon>Ixodida</taxon>
        <taxon>Ixodoidea</taxon>
        <taxon>Ixodidae</taxon>
        <taxon>Haemaphysalinae</taxon>
        <taxon>Haemaphysalis</taxon>
    </lineage>
</organism>
<dbReference type="InterPro" id="IPR002083">
    <property type="entry name" value="MATH/TRAF_dom"/>
</dbReference>
<dbReference type="Gene3D" id="2.60.210.10">
    <property type="entry name" value="Apoptosis, Tumor Necrosis Factor Receptor Associated Protein 2, Chain A"/>
    <property type="match status" value="1"/>
</dbReference>
<dbReference type="EMBL" id="JABSTR010000008">
    <property type="protein sequence ID" value="KAH9377449.1"/>
    <property type="molecule type" value="Genomic_DNA"/>
</dbReference>
<feature type="compositionally biased region" description="Low complexity" evidence="2">
    <location>
        <begin position="24"/>
        <end position="47"/>
    </location>
</feature>
<dbReference type="Proteomes" id="UP000821853">
    <property type="component" value="Unassembled WGS sequence"/>
</dbReference>
<sequence length="293" mass="32944">MSGRPNPRQNRQPPPKHEPSTSFAVPEAGDGPAVAGAPNGAALAGTPTSQSPGAEGRSISELLRKIEDVCREIKAIKDHFADLEDIRNAVSAIQDTVKSELKKMREEIAAVNKRIMMKVDKIHNYLTGESDITKERSHSSKFAWQVNNFSKFKDQMLSGKAKPFYSDNFYVGTHGYKMYLSAHLAEKNSKGQVSLSVYMHITKGPYDRTLQWPYSKRSTFVVVDQKSNQHHWAAEVVPEELGRKQEHCFQRPRNGPNKGIGFTAMMPLEDLEDPRKGYLVNDSFLVHLITYDI</sequence>
<evidence type="ECO:0000259" key="3">
    <source>
        <dbReference type="PROSITE" id="PS50144"/>
    </source>
</evidence>
<feature type="region of interest" description="Disordered" evidence="2">
    <location>
        <begin position="1"/>
        <end position="57"/>
    </location>
</feature>
<dbReference type="PROSITE" id="PS50144">
    <property type="entry name" value="MATH"/>
    <property type="match status" value="1"/>
</dbReference>
<reference evidence="4 5" key="1">
    <citation type="journal article" date="2020" name="Cell">
        <title>Large-Scale Comparative Analyses of Tick Genomes Elucidate Their Genetic Diversity and Vector Capacities.</title>
        <authorList>
            <consortium name="Tick Genome and Microbiome Consortium (TIGMIC)"/>
            <person name="Jia N."/>
            <person name="Wang J."/>
            <person name="Shi W."/>
            <person name="Du L."/>
            <person name="Sun Y."/>
            <person name="Zhan W."/>
            <person name="Jiang J.F."/>
            <person name="Wang Q."/>
            <person name="Zhang B."/>
            <person name="Ji P."/>
            <person name="Bell-Sakyi L."/>
            <person name="Cui X.M."/>
            <person name="Yuan T.T."/>
            <person name="Jiang B.G."/>
            <person name="Yang W.F."/>
            <person name="Lam T.T."/>
            <person name="Chang Q.C."/>
            <person name="Ding S.J."/>
            <person name="Wang X.J."/>
            <person name="Zhu J.G."/>
            <person name="Ruan X.D."/>
            <person name="Zhao L."/>
            <person name="Wei J.T."/>
            <person name="Ye R.Z."/>
            <person name="Que T.C."/>
            <person name="Du C.H."/>
            <person name="Zhou Y.H."/>
            <person name="Cheng J.X."/>
            <person name="Dai P.F."/>
            <person name="Guo W.B."/>
            <person name="Han X.H."/>
            <person name="Huang E.J."/>
            <person name="Li L.F."/>
            <person name="Wei W."/>
            <person name="Gao Y.C."/>
            <person name="Liu J.Z."/>
            <person name="Shao H.Z."/>
            <person name="Wang X."/>
            <person name="Wang C.C."/>
            <person name="Yang T.C."/>
            <person name="Huo Q.B."/>
            <person name="Li W."/>
            <person name="Chen H.Y."/>
            <person name="Chen S.E."/>
            <person name="Zhou L.G."/>
            <person name="Ni X.B."/>
            <person name="Tian J.H."/>
            <person name="Sheng Y."/>
            <person name="Liu T."/>
            <person name="Pan Y.S."/>
            <person name="Xia L.Y."/>
            <person name="Li J."/>
            <person name="Zhao F."/>
            <person name="Cao W.C."/>
        </authorList>
    </citation>
    <scope>NUCLEOTIDE SEQUENCE [LARGE SCALE GENOMIC DNA]</scope>
    <source>
        <strain evidence="4">HaeL-2018</strain>
    </source>
</reference>
<dbReference type="AlphaFoldDB" id="A0A9J6GRV8"/>
<name>A0A9J6GRV8_HAELO</name>
<feature type="compositionally biased region" description="Low complexity" evidence="2">
    <location>
        <begin position="1"/>
        <end position="11"/>
    </location>
</feature>